<sequence length="405" mass="45532">MSSNLHKVGKSFLNQLARNADLLMDTYLSGTVDETADNAKAVAKLTAAGVLRRGEADEPLRLAPSIRTMLEDALKDEKGRQVDTNVGSALATIKTLARHYKEAQHLHDYPAADAYLAELAELVFHLKESLRHSTRSLWSRINNEFGYVGTMDAKIRENQLAQDQVSELLGSLELFRFDELAELAGDARELRRLLVVSLQHTMVECTGELAVVQSRLLALLGRFREIQGRTRLLKGFLLHCEQHPDYQVDDHVARVNVPPLLNQGQRCLAPASVDVADGNEERALIELVGLIRRRERTAAEQKQAQADAFALGQAAAFELTDEGLKQDVDEFFCAVIDQAKQLSALEYHEQQQLAWPQEAWLYQVIGNFDSLPAEQREHFGLDPDLRDDPIFSGVKYIEDVRIWLQ</sequence>
<dbReference type="PROSITE" id="PS00070">
    <property type="entry name" value="ALDEHYDE_DEHYDR_CYS"/>
    <property type="match status" value="1"/>
</dbReference>
<dbReference type="InterPro" id="IPR016160">
    <property type="entry name" value="Ald_DH_CS_CYS"/>
</dbReference>
<evidence type="ECO:0008006" key="4">
    <source>
        <dbReference type="Google" id="ProtNLM"/>
    </source>
</evidence>
<dbReference type="EMBL" id="BAABJZ010000091">
    <property type="protein sequence ID" value="GAA4893516.1"/>
    <property type="molecule type" value="Genomic_DNA"/>
</dbReference>
<evidence type="ECO:0000256" key="1">
    <source>
        <dbReference type="ARBA" id="ARBA00023002"/>
    </source>
</evidence>
<name>A0ABP9F765_9GAMM</name>
<keyword evidence="1" id="KW-0560">Oxidoreductase</keyword>
<organism evidence="2 3">
    <name type="scientific">Ferrimonas pelagia</name>
    <dbReference type="NCBI Taxonomy" id="1177826"/>
    <lineage>
        <taxon>Bacteria</taxon>
        <taxon>Pseudomonadati</taxon>
        <taxon>Pseudomonadota</taxon>
        <taxon>Gammaproteobacteria</taxon>
        <taxon>Alteromonadales</taxon>
        <taxon>Ferrimonadaceae</taxon>
        <taxon>Ferrimonas</taxon>
    </lineage>
</organism>
<accession>A0ABP9F765</accession>
<evidence type="ECO:0000313" key="3">
    <source>
        <dbReference type="Proteomes" id="UP001499988"/>
    </source>
</evidence>
<dbReference type="Proteomes" id="UP001499988">
    <property type="component" value="Unassembled WGS sequence"/>
</dbReference>
<protein>
    <recommendedName>
        <fullName evidence="4">Phosphoenolpyruvate carboxylase</fullName>
    </recommendedName>
</protein>
<comment type="caution">
    <text evidence="2">The sequence shown here is derived from an EMBL/GenBank/DDBJ whole genome shotgun (WGS) entry which is preliminary data.</text>
</comment>
<evidence type="ECO:0000313" key="2">
    <source>
        <dbReference type="EMBL" id="GAA4893516.1"/>
    </source>
</evidence>
<dbReference type="RefSeq" id="WP_345336082.1">
    <property type="nucleotide sequence ID" value="NZ_BAABJZ010000091.1"/>
</dbReference>
<keyword evidence="3" id="KW-1185">Reference proteome</keyword>
<proteinExistence type="predicted"/>
<gene>
    <name evidence="2" type="ORF">GCM10023333_28370</name>
</gene>
<reference evidence="3" key="1">
    <citation type="journal article" date="2019" name="Int. J. Syst. Evol. Microbiol.">
        <title>The Global Catalogue of Microorganisms (GCM) 10K type strain sequencing project: providing services to taxonomists for standard genome sequencing and annotation.</title>
        <authorList>
            <consortium name="The Broad Institute Genomics Platform"/>
            <consortium name="The Broad Institute Genome Sequencing Center for Infectious Disease"/>
            <person name="Wu L."/>
            <person name="Ma J."/>
        </authorList>
    </citation>
    <scope>NUCLEOTIDE SEQUENCE [LARGE SCALE GENOMIC DNA]</scope>
    <source>
        <strain evidence="3">JCM 18401</strain>
    </source>
</reference>